<name>A0A6C0EN69_9ZZZZ</name>
<reference evidence="1" key="1">
    <citation type="journal article" date="2020" name="Nature">
        <title>Giant virus diversity and host interactions through global metagenomics.</title>
        <authorList>
            <person name="Schulz F."/>
            <person name="Roux S."/>
            <person name="Paez-Espino D."/>
            <person name="Jungbluth S."/>
            <person name="Walsh D.A."/>
            <person name="Denef V.J."/>
            <person name="McMahon K.D."/>
            <person name="Konstantinidis K.T."/>
            <person name="Eloe-Fadrosh E.A."/>
            <person name="Kyrpides N.C."/>
            <person name="Woyke T."/>
        </authorList>
    </citation>
    <scope>NUCLEOTIDE SEQUENCE</scope>
    <source>
        <strain evidence="1">GVMAG-M-3300009151-35</strain>
    </source>
</reference>
<dbReference type="EMBL" id="MN738904">
    <property type="protein sequence ID" value="QHT30626.1"/>
    <property type="molecule type" value="Genomic_DNA"/>
</dbReference>
<dbReference type="AlphaFoldDB" id="A0A6C0EN69"/>
<accession>A0A6C0EN69</accession>
<proteinExistence type="predicted"/>
<sequence>MVSSFNENDLINFLLYEYKNNYDNYEKILETEINIIVSSNNTIGENQEIIIHYIGDVYDAMKLSNNININNYNNKEDFYKDLAYLSLHSFITSTINDIILAEND</sequence>
<evidence type="ECO:0000313" key="1">
    <source>
        <dbReference type="EMBL" id="QHT30626.1"/>
    </source>
</evidence>
<protein>
    <submittedName>
        <fullName evidence="1">Uncharacterized protein</fullName>
    </submittedName>
</protein>
<organism evidence="1">
    <name type="scientific">viral metagenome</name>
    <dbReference type="NCBI Taxonomy" id="1070528"/>
    <lineage>
        <taxon>unclassified sequences</taxon>
        <taxon>metagenomes</taxon>
        <taxon>organismal metagenomes</taxon>
    </lineage>
</organism>